<feature type="transmembrane region" description="Helical" evidence="1">
    <location>
        <begin position="73"/>
        <end position="90"/>
    </location>
</feature>
<dbReference type="EMBL" id="FOIU01000002">
    <property type="protein sequence ID" value="SEW44059.1"/>
    <property type="molecule type" value="Genomic_DNA"/>
</dbReference>
<dbReference type="Proteomes" id="UP000199469">
    <property type="component" value="Unassembled WGS sequence"/>
</dbReference>
<keyword evidence="1" id="KW-1133">Transmembrane helix</keyword>
<dbReference type="AlphaFoldDB" id="A0A1I0RS93"/>
<reference evidence="3" key="1">
    <citation type="submission" date="2016-10" db="EMBL/GenBank/DDBJ databases">
        <authorList>
            <person name="Varghese N."/>
            <person name="Submissions S."/>
        </authorList>
    </citation>
    <scope>NUCLEOTIDE SEQUENCE [LARGE SCALE GENOMIC DNA]</scope>
    <source>
        <strain evidence="3">DSM 17724</strain>
    </source>
</reference>
<dbReference type="RefSeq" id="WP_139176856.1">
    <property type="nucleotide sequence ID" value="NZ_FOIU01000002.1"/>
</dbReference>
<evidence type="ECO:0000313" key="3">
    <source>
        <dbReference type="Proteomes" id="UP000199469"/>
    </source>
</evidence>
<keyword evidence="1" id="KW-0812">Transmembrane</keyword>
<keyword evidence="3" id="KW-1185">Reference proteome</keyword>
<proteinExistence type="predicted"/>
<organism evidence="2 3">
    <name type="scientific">Chryseobacterium wanjuense</name>
    <dbReference type="NCBI Taxonomy" id="356305"/>
    <lineage>
        <taxon>Bacteria</taxon>
        <taxon>Pseudomonadati</taxon>
        <taxon>Bacteroidota</taxon>
        <taxon>Flavobacteriia</taxon>
        <taxon>Flavobacteriales</taxon>
        <taxon>Weeksellaceae</taxon>
        <taxon>Chryseobacterium group</taxon>
        <taxon>Chryseobacterium</taxon>
    </lineage>
</organism>
<dbReference type="Pfam" id="PF20619">
    <property type="entry name" value="DUF6804"/>
    <property type="match status" value="1"/>
</dbReference>
<accession>A0A1I0RS93</accession>
<evidence type="ECO:0000256" key="1">
    <source>
        <dbReference type="SAM" id="Phobius"/>
    </source>
</evidence>
<protein>
    <submittedName>
        <fullName evidence="2">Uncharacterized protein</fullName>
    </submittedName>
</protein>
<dbReference type="STRING" id="356305.SAMN05421841_3141"/>
<sequence length="120" mass="14577">MKYLIIIAALLCFIGIFDLPQRFYLLLRIIVSLIALIIIFNEFRSRNFWFLAFILIFILFNPFFPIYLYLKPFWIVIDIIVGLLFSYYFYTLFPKKTVKEPETIDIKHQEIPKTRDRIIK</sequence>
<gene>
    <name evidence="2" type="ORF">SAMN05421841_3141</name>
</gene>
<feature type="transmembrane region" description="Helical" evidence="1">
    <location>
        <begin position="48"/>
        <end position="67"/>
    </location>
</feature>
<feature type="transmembrane region" description="Helical" evidence="1">
    <location>
        <begin position="25"/>
        <end position="41"/>
    </location>
</feature>
<dbReference type="OrthoDB" id="1123420at2"/>
<name>A0A1I0RS93_9FLAO</name>
<keyword evidence="1" id="KW-0472">Membrane</keyword>
<evidence type="ECO:0000313" key="2">
    <source>
        <dbReference type="EMBL" id="SEW44059.1"/>
    </source>
</evidence>
<dbReference type="InterPro" id="IPR046548">
    <property type="entry name" value="DUF6804"/>
</dbReference>